<dbReference type="Pfam" id="PF00126">
    <property type="entry name" value="HTH_1"/>
    <property type="match status" value="1"/>
</dbReference>
<dbReference type="InterPro" id="IPR036388">
    <property type="entry name" value="WH-like_DNA-bd_sf"/>
</dbReference>
<comment type="caution">
    <text evidence="6">The sequence shown here is derived from an EMBL/GenBank/DDBJ whole genome shotgun (WGS) entry which is preliminary data.</text>
</comment>
<evidence type="ECO:0000256" key="3">
    <source>
        <dbReference type="ARBA" id="ARBA00023125"/>
    </source>
</evidence>
<organism evidence="6 7">
    <name type="scientific">Legionella santicrucis</name>
    <dbReference type="NCBI Taxonomy" id="45074"/>
    <lineage>
        <taxon>Bacteria</taxon>
        <taxon>Pseudomonadati</taxon>
        <taxon>Pseudomonadota</taxon>
        <taxon>Gammaproteobacteria</taxon>
        <taxon>Legionellales</taxon>
        <taxon>Legionellaceae</taxon>
        <taxon>Legionella</taxon>
    </lineage>
</organism>
<dbReference type="InterPro" id="IPR005119">
    <property type="entry name" value="LysR_subst-bd"/>
</dbReference>
<dbReference type="Proteomes" id="UP000054703">
    <property type="component" value="Unassembled WGS sequence"/>
</dbReference>
<evidence type="ECO:0000256" key="1">
    <source>
        <dbReference type="ARBA" id="ARBA00009437"/>
    </source>
</evidence>
<protein>
    <submittedName>
        <fullName evidence="6">LysR family transcriptional regulator</fullName>
    </submittedName>
</protein>
<dbReference type="Gene3D" id="3.40.190.10">
    <property type="entry name" value="Periplasmic binding protein-like II"/>
    <property type="match status" value="1"/>
</dbReference>
<evidence type="ECO:0000256" key="2">
    <source>
        <dbReference type="ARBA" id="ARBA00023015"/>
    </source>
</evidence>
<reference evidence="6 7" key="1">
    <citation type="submission" date="2015-11" db="EMBL/GenBank/DDBJ databases">
        <title>Genomic analysis of 38 Legionella species identifies large and diverse effector repertoires.</title>
        <authorList>
            <person name="Burstein D."/>
            <person name="Amaro F."/>
            <person name="Zusman T."/>
            <person name="Lifshitz Z."/>
            <person name="Cohen O."/>
            <person name="Gilbert J.A."/>
            <person name="Pupko T."/>
            <person name="Shuman H.A."/>
            <person name="Segal G."/>
        </authorList>
    </citation>
    <scope>NUCLEOTIDE SEQUENCE [LARGE SCALE GENOMIC DNA]</scope>
    <source>
        <strain evidence="6 7">SC-63-C7</strain>
    </source>
</reference>
<evidence type="ECO:0000259" key="5">
    <source>
        <dbReference type="PROSITE" id="PS50931"/>
    </source>
</evidence>
<comment type="similarity">
    <text evidence="1">Belongs to the LysR transcriptional regulatory family.</text>
</comment>
<evidence type="ECO:0000313" key="7">
    <source>
        <dbReference type="Proteomes" id="UP000054703"/>
    </source>
</evidence>
<dbReference type="OrthoDB" id="8850588at2"/>
<dbReference type="RefSeq" id="WP_058514437.1">
    <property type="nucleotide sequence ID" value="NZ_CAAAIH010000015.1"/>
</dbReference>
<keyword evidence="3" id="KW-0238">DNA-binding</keyword>
<dbReference type="SUPFAM" id="SSF53850">
    <property type="entry name" value="Periplasmic binding protein-like II"/>
    <property type="match status" value="1"/>
</dbReference>
<dbReference type="AlphaFoldDB" id="A0A0W0YRT6"/>
<evidence type="ECO:0000256" key="4">
    <source>
        <dbReference type="ARBA" id="ARBA00023163"/>
    </source>
</evidence>
<keyword evidence="4" id="KW-0804">Transcription</keyword>
<dbReference type="PANTHER" id="PTHR30126:SF40">
    <property type="entry name" value="HTH-TYPE TRANSCRIPTIONAL REGULATOR GLTR"/>
    <property type="match status" value="1"/>
</dbReference>
<proteinExistence type="inferred from homology"/>
<evidence type="ECO:0000313" key="6">
    <source>
        <dbReference type="EMBL" id="KTD59597.1"/>
    </source>
</evidence>
<dbReference type="InterPro" id="IPR036390">
    <property type="entry name" value="WH_DNA-bd_sf"/>
</dbReference>
<dbReference type="PATRIC" id="fig|45074.5.peg.2344"/>
<dbReference type="Gene3D" id="1.10.10.10">
    <property type="entry name" value="Winged helix-like DNA-binding domain superfamily/Winged helix DNA-binding domain"/>
    <property type="match status" value="1"/>
</dbReference>
<dbReference type="SUPFAM" id="SSF46785">
    <property type="entry name" value="Winged helix' DNA-binding domain"/>
    <property type="match status" value="1"/>
</dbReference>
<dbReference type="CDD" id="cd05466">
    <property type="entry name" value="PBP2_LTTR_substrate"/>
    <property type="match status" value="1"/>
</dbReference>
<keyword evidence="7" id="KW-1185">Reference proteome</keyword>
<dbReference type="PANTHER" id="PTHR30126">
    <property type="entry name" value="HTH-TYPE TRANSCRIPTIONAL REGULATOR"/>
    <property type="match status" value="1"/>
</dbReference>
<dbReference type="GO" id="GO:0000976">
    <property type="term" value="F:transcription cis-regulatory region binding"/>
    <property type="evidence" value="ECO:0007669"/>
    <property type="project" value="TreeGrafter"/>
</dbReference>
<sequence>MSLSSSQLDAFFAVANCLNFTKAAQSLCITQSALSQRIGKLEQKVGHLFVRNTKSICLTNVGHQLFRYCLKKNALENECLEQISTNSKEGLCGIVRIGGISTALRFFVLDALSQLLIKNCNIKLELIERESRDLPSALGTNQVDFIVSTDCVNNKFIEAIQIGVETYILVESAKCTNKVQDVYLDHDIQDEMTHVFLQQQQEKPCTWRQHYLDNIHLIIEAVKLGIGRAVLPYQILAQEPALRKVANMESLSIPLYLMFYKQDYYTHLQQAVINTLAPK</sequence>
<feature type="domain" description="HTH lysR-type" evidence="5">
    <location>
        <begin position="1"/>
        <end position="59"/>
    </location>
</feature>
<accession>A0A0W0YRT6</accession>
<keyword evidence="2" id="KW-0805">Transcription regulation</keyword>
<dbReference type="InterPro" id="IPR000847">
    <property type="entry name" value="LysR_HTH_N"/>
</dbReference>
<dbReference type="EMBL" id="LNYU01000053">
    <property type="protein sequence ID" value="KTD59597.1"/>
    <property type="molecule type" value="Genomic_DNA"/>
</dbReference>
<dbReference type="PROSITE" id="PS50931">
    <property type="entry name" value="HTH_LYSR"/>
    <property type="match status" value="1"/>
</dbReference>
<dbReference type="GO" id="GO:0003700">
    <property type="term" value="F:DNA-binding transcription factor activity"/>
    <property type="evidence" value="ECO:0007669"/>
    <property type="project" value="InterPro"/>
</dbReference>
<name>A0A0W0YRT6_9GAMM</name>
<dbReference type="Pfam" id="PF03466">
    <property type="entry name" value="LysR_substrate"/>
    <property type="match status" value="1"/>
</dbReference>
<dbReference type="STRING" id="45074.Lsan_2188"/>
<gene>
    <name evidence="6" type="ORF">Lsan_2188</name>
</gene>